<dbReference type="eggNOG" id="KOG3510">
    <property type="taxonomic scope" value="Eukaryota"/>
</dbReference>
<protein>
    <submittedName>
        <fullName evidence="3">GH12879</fullName>
    </submittedName>
</protein>
<dbReference type="OrthoDB" id="6346662at2759"/>
<dbReference type="FunFam" id="2.60.40.10:FF:001606">
    <property type="entry name" value="uncharacterized protein LOC108091111"/>
    <property type="match status" value="1"/>
</dbReference>
<sequence length="506" mass="56246">MRRSRVNSASLASASASASIEAHTFLLKPHQQNIARLNRSPSPSLSQSQSLIWALAVVSIIASQVLCVLVSAADTAATTSDVSPMLDGIPTTTYKTQLGHIGLGSEASMRIEAESEWTANSTTVKNDSTAAAGVYLASTRPATATATATAMATTTKNVRSTIKQPIDSTRSRNHWNAGNSVDAERSRTFRSKYHHENHYGPFFEEPSNLIDPGKTLVSSVHLFTAAVLNCRVGMLKDKTVMWVRRTTEKVSLLTVGNVTYSGDPRISVKFQYPNNWRLIINPTHREDAGIYMCQVSTHPPRVFTTNLTILEPPLRIIDEHERDVGDRYYKSGSTVDLQCQISRNFFQKERHNITESSSSNSKLNDTASELYLISYANQTHSTFSSQELEKYFINFITWAKDEEPLQALTNRRFSVSDKWLNSRISIPDAKISDSGNYSCSLGRLFTVLVHVQVLTGELPAAVQHNLARRSAGCFLLSWSLIIIVICFHIYRSHSSQFHDIQIMIAN</sequence>
<name>B4JLK1_DROGR</name>
<dbReference type="GO" id="GO:0050808">
    <property type="term" value="P:synapse organization"/>
    <property type="evidence" value="ECO:0007669"/>
    <property type="project" value="TreeGrafter"/>
</dbReference>
<keyword evidence="1" id="KW-1133">Transmembrane helix</keyword>
<feature type="transmembrane region" description="Helical" evidence="1">
    <location>
        <begin position="51"/>
        <end position="73"/>
    </location>
</feature>
<dbReference type="FunCoup" id="B4JLK1">
    <property type="interactions" value="123"/>
</dbReference>
<accession>B4JLK1</accession>
<evidence type="ECO:0000313" key="4">
    <source>
        <dbReference type="Proteomes" id="UP000001070"/>
    </source>
</evidence>
<dbReference type="InterPro" id="IPR013151">
    <property type="entry name" value="Immunoglobulin_dom"/>
</dbReference>
<evidence type="ECO:0000256" key="1">
    <source>
        <dbReference type="SAM" id="Phobius"/>
    </source>
</evidence>
<dbReference type="GO" id="GO:0032589">
    <property type="term" value="C:neuron projection membrane"/>
    <property type="evidence" value="ECO:0007669"/>
    <property type="project" value="TreeGrafter"/>
</dbReference>
<evidence type="ECO:0000259" key="2">
    <source>
        <dbReference type="PROSITE" id="PS50835"/>
    </source>
</evidence>
<dbReference type="InterPro" id="IPR037448">
    <property type="entry name" value="Zig-8"/>
</dbReference>
<gene>
    <name evidence="3" type="primary">Dgri\GH12879</name>
    <name evidence="3" type="ORF">Dgri_GH12879</name>
</gene>
<dbReference type="InterPro" id="IPR013783">
    <property type="entry name" value="Ig-like_fold"/>
</dbReference>
<dbReference type="EMBL" id="CH916370">
    <property type="protein sequence ID" value="EDW00454.1"/>
    <property type="molecule type" value="Genomic_DNA"/>
</dbReference>
<proteinExistence type="predicted"/>
<dbReference type="PANTHER" id="PTHR23279">
    <property type="entry name" value="DEFECTIVE PROBOSCIS EXTENSION RESPONSE DPR -RELATED"/>
    <property type="match status" value="1"/>
</dbReference>
<dbReference type="OMA" id="YFTHFIT"/>
<dbReference type="PANTHER" id="PTHR23279:SF3">
    <property type="entry name" value="DEFECTIVE PROBOSCIS EXTENSION RESPONSE 18"/>
    <property type="match status" value="1"/>
</dbReference>
<keyword evidence="1" id="KW-0812">Transmembrane</keyword>
<feature type="domain" description="Ig-like" evidence="2">
    <location>
        <begin position="201"/>
        <end position="308"/>
    </location>
</feature>
<dbReference type="Pfam" id="PF00047">
    <property type="entry name" value="ig"/>
    <property type="match status" value="1"/>
</dbReference>
<dbReference type="InParanoid" id="B4JLK1"/>
<dbReference type="Gene3D" id="2.60.40.10">
    <property type="entry name" value="Immunoglobulins"/>
    <property type="match status" value="2"/>
</dbReference>
<organism evidence="4">
    <name type="scientific">Drosophila grimshawi</name>
    <name type="common">Hawaiian fruit fly</name>
    <name type="synonym">Idiomyia grimshawi</name>
    <dbReference type="NCBI Taxonomy" id="7222"/>
    <lineage>
        <taxon>Eukaryota</taxon>
        <taxon>Metazoa</taxon>
        <taxon>Ecdysozoa</taxon>
        <taxon>Arthropoda</taxon>
        <taxon>Hexapoda</taxon>
        <taxon>Insecta</taxon>
        <taxon>Pterygota</taxon>
        <taxon>Neoptera</taxon>
        <taxon>Endopterygota</taxon>
        <taxon>Diptera</taxon>
        <taxon>Brachycera</taxon>
        <taxon>Muscomorpha</taxon>
        <taxon>Ephydroidea</taxon>
        <taxon>Drosophilidae</taxon>
        <taxon>Drosophila</taxon>
        <taxon>Hawaiian Drosophila</taxon>
    </lineage>
</organism>
<keyword evidence="4" id="KW-1185">Reference proteome</keyword>
<keyword evidence="1" id="KW-0472">Membrane</keyword>
<dbReference type="InterPro" id="IPR036179">
    <property type="entry name" value="Ig-like_dom_sf"/>
</dbReference>
<feature type="transmembrane region" description="Helical" evidence="1">
    <location>
        <begin position="471"/>
        <end position="490"/>
    </location>
</feature>
<dbReference type="STRING" id="7222.B4JLK1"/>
<dbReference type="PROSITE" id="PS50835">
    <property type="entry name" value="IG_LIKE"/>
    <property type="match status" value="2"/>
</dbReference>
<dbReference type="AlphaFoldDB" id="B4JLK1"/>
<dbReference type="InterPro" id="IPR007110">
    <property type="entry name" value="Ig-like_dom"/>
</dbReference>
<dbReference type="InterPro" id="IPR003599">
    <property type="entry name" value="Ig_sub"/>
</dbReference>
<evidence type="ECO:0000313" key="3">
    <source>
        <dbReference type="EMBL" id="EDW00454.1"/>
    </source>
</evidence>
<dbReference type="Proteomes" id="UP000001070">
    <property type="component" value="Unassembled WGS sequence"/>
</dbReference>
<reference evidence="3 4" key="1">
    <citation type="journal article" date="2007" name="Nature">
        <title>Evolution of genes and genomes on the Drosophila phylogeny.</title>
        <authorList>
            <consortium name="Drosophila 12 Genomes Consortium"/>
            <person name="Clark A.G."/>
            <person name="Eisen M.B."/>
            <person name="Smith D.R."/>
            <person name="Bergman C.M."/>
            <person name="Oliver B."/>
            <person name="Markow T.A."/>
            <person name="Kaufman T.C."/>
            <person name="Kellis M."/>
            <person name="Gelbart W."/>
            <person name="Iyer V.N."/>
            <person name="Pollard D.A."/>
            <person name="Sackton T.B."/>
            <person name="Larracuente A.M."/>
            <person name="Singh N.D."/>
            <person name="Abad J.P."/>
            <person name="Abt D.N."/>
            <person name="Adryan B."/>
            <person name="Aguade M."/>
            <person name="Akashi H."/>
            <person name="Anderson W.W."/>
            <person name="Aquadro C.F."/>
            <person name="Ardell D.H."/>
            <person name="Arguello R."/>
            <person name="Artieri C.G."/>
            <person name="Barbash D.A."/>
            <person name="Barker D."/>
            <person name="Barsanti P."/>
            <person name="Batterham P."/>
            <person name="Batzoglou S."/>
            <person name="Begun D."/>
            <person name="Bhutkar A."/>
            <person name="Blanco E."/>
            <person name="Bosak S.A."/>
            <person name="Bradley R.K."/>
            <person name="Brand A.D."/>
            <person name="Brent M.R."/>
            <person name="Brooks A.N."/>
            <person name="Brown R.H."/>
            <person name="Butlin R.K."/>
            <person name="Caggese C."/>
            <person name="Calvi B.R."/>
            <person name="Bernardo de Carvalho A."/>
            <person name="Caspi A."/>
            <person name="Castrezana S."/>
            <person name="Celniker S.E."/>
            <person name="Chang J.L."/>
            <person name="Chapple C."/>
            <person name="Chatterji S."/>
            <person name="Chinwalla A."/>
            <person name="Civetta A."/>
            <person name="Clifton S.W."/>
            <person name="Comeron J.M."/>
            <person name="Costello J.C."/>
            <person name="Coyne J.A."/>
            <person name="Daub J."/>
            <person name="David R.G."/>
            <person name="Delcher A.L."/>
            <person name="Delehaunty K."/>
            <person name="Do C.B."/>
            <person name="Ebling H."/>
            <person name="Edwards K."/>
            <person name="Eickbush T."/>
            <person name="Evans J.D."/>
            <person name="Filipski A."/>
            <person name="Findeiss S."/>
            <person name="Freyhult E."/>
            <person name="Fulton L."/>
            <person name="Fulton R."/>
            <person name="Garcia A.C."/>
            <person name="Gardiner A."/>
            <person name="Garfield D.A."/>
            <person name="Garvin B.E."/>
            <person name="Gibson G."/>
            <person name="Gilbert D."/>
            <person name="Gnerre S."/>
            <person name="Godfrey J."/>
            <person name="Good R."/>
            <person name="Gotea V."/>
            <person name="Gravely B."/>
            <person name="Greenberg A.J."/>
            <person name="Griffiths-Jones S."/>
            <person name="Gross S."/>
            <person name="Guigo R."/>
            <person name="Gustafson E.A."/>
            <person name="Haerty W."/>
            <person name="Hahn M.W."/>
            <person name="Halligan D.L."/>
            <person name="Halpern A.L."/>
            <person name="Halter G.M."/>
            <person name="Han M.V."/>
            <person name="Heger A."/>
            <person name="Hillier L."/>
            <person name="Hinrichs A.S."/>
            <person name="Holmes I."/>
            <person name="Hoskins R.A."/>
            <person name="Hubisz M.J."/>
            <person name="Hultmark D."/>
            <person name="Huntley M.A."/>
            <person name="Jaffe D.B."/>
            <person name="Jagadeeshan S."/>
            <person name="Jeck W.R."/>
            <person name="Johnson J."/>
            <person name="Jones C.D."/>
            <person name="Jordan W.C."/>
            <person name="Karpen G.H."/>
            <person name="Kataoka E."/>
            <person name="Keightley P.D."/>
            <person name="Kheradpour P."/>
            <person name="Kirkness E.F."/>
            <person name="Koerich L.B."/>
            <person name="Kristiansen K."/>
            <person name="Kudrna D."/>
            <person name="Kulathinal R.J."/>
            <person name="Kumar S."/>
            <person name="Kwok R."/>
            <person name="Lander E."/>
            <person name="Langley C.H."/>
            <person name="Lapoint R."/>
            <person name="Lazzaro B.P."/>
            <person name="Lee S.J."/>
            <person name="Levesque L."/>
            <person name="Li R."/>
            <person name="Lin C.F."/>
            <person name="Lin M.F."/>
            <person name="Lindblad-Toh K."/>
            <person name="Llopart A."/>
            <person name="Long M."/>
            <person name="Low L."/>
            <person name="Lozovsky E."/>
            <person name="Lu J."/>
            <person name="Luo M."/>
            <person name="Machado C.A."/>
            <person name="Makalowski W."/>
            <person name="Marzo M."/>
            <person name="Matsuda M."/>
            <person name="Matzkin L."/>
            <person name="McAllister B."/>
            <person name="McBride C.S."/>
            <person name="McKernan B."/>
            <person name="McKernan K."/>
            <person name="Mendez-Lago M."/>
            <person name="Minx P."/>
            <person name="Mollenhauer M.U."/>
            <person name="Montooth K."/>
            <person name="Mount S.M."/>
            <person name="Mu X."/>
            <person name="Myers E."/>
            <person name="Negre B."/>
            <person name="Newfeld S."/>
            <person name="Nielsen R."/>
            <person name="Noor M.A."/>
            <person name="O'Grady P."/>
            <person name="Pachter L."/>
            <person name="Papaceit M."/>
            <person name="Parisi M.J."/>
            <person name="Parisi M."/>
            <person name="Parts L."/>
            <person name="Pedersen J.S."/>
            <person name="Pesole G."/>
            <person name="Phillippy A.M."/>
            <person name="Ponting C.P."/>
            <person name="Pop M."/>
            <person name="Porcelli D."/>
            <person name="Powell J.R."/>
            <person name="Prohaska S."/>
            <person name="Pruitt K."/>
            <person name="Puig M."/>
            <person name="Quesneville H."/>
            <person name="Ram K.R."/>
            <person name="Rand D."/>
            <person name="Rasmussen M.D."/>
            <person name="Reed L.K."/>
            <person name="Reenan R."/>
            <person name="Reily A."/>
            <person name="Remington K.A."/>
            <person name="Rieger T.T."/>
            <person name="Ritchie M.G."/>
            <person name="Robin C."/>
            <person name="Rogers Y.H."/>
            <person name="Rohde C."/>
            <person name="Rozas J."/>
            <person name="Rubenfield M.J."/>
            <person name="Ruiz A."/>
            <person name="Russo S."/>
            <person name="Salzberg S.L."/>
            <person name="Sanchez-Gracia A."/>
            <person name="Saranga D.J."/>
            <person name="Sato H."/>
            <person name="Schaeffer S.W."/>
            <person name="Schatz M.C."/>
            <person name="Schlenke T."/>
            <person name="Schwartz R."/>
            <person name="Segarra C."/>
            <person name="Singh R.S."/>
            <person name="Sirot L."/>
            <person name="Sirota M."/>
            <person name="Sisneros N.B."/>
            <person name="Smith C.D."/>
            <person name="Smith T.F."/>
            <person name="Spieth J."/>
            <person name="Stage D.E."/>
            <person name="Stark A."/>
            <person name="Stephan W."/>
            <person name="Strausberg R.L."/>
            <person name="Strempel S."/>
            <person name="Sturgill D."/>
            <person name="Sutton G."/>
            <person name="Sutton G.G."/>
            <person name="Tao W."/>
            <person name="Teichmann S."/>
            <person name="Tobari Y.N."/>
            <person name="Tomimura Y."/>
            <person name="Tsolas J.M."/>
            <person name="Valente V.L."/>
            <person name="Venter E."/>
            <person name="Venter J.C."/>
            <person name="Vicario S."/>
            <person name="Vieira F.G."/>
            <person name="Vilella A.J."/>
            <person name="Villasante A."/>
            <person name="Walenz B."/>
            <person name="Wang J."/>
            <person name="Wasserman M."/>
            <person name="Watts T."/>
            <person name="Wilson D."/>
            <person name="Wilson R.K."/>
            <person name="Wing R.A."/>
            <person name="Wolfner M.F."/>
            <person name="Wong A."/>
            <person name="Wong G.K."/>
            <person name="Wu C.I."/>
            <person name="Wu G."/>
            <person name="Yamamoto D."/>
            <person name="Yang H.P."/>
            <person name="Yang S.P."/>
            <person name="Yorke J.A."/>
            <person name="Yoshida K."/>
            <person name="Zdobnov E."/>
            <person name="Zhang P."/>
            <person name="Zhang Y."/>
            <person name="Zimin A.V."/>
            <person name="Baldwin J."/>
            <person name="Abdouelleil A."/>
            <person name="Abdulkadir J."/>
            <person name="Abebe A."/>
            <person name="Abera B."/>
            <person name="Abreu J."/>
            <person name="Acer S.C."/>
            <person name="Aftuck L."/>
            <person name="Alexander A."/>
            <person name="An P."/>
            <person name="Anderson E."/>
            <person name="Anderson S."/>
            <person name="Arachi H."/>
            <person name="Azer M."/>
            <person name="Bachantsang P."/>
            <person name="Barry A."/>
            <person name="Bayul T."/>
            <person name="Berlin A."/>
            <person name="Bessette D."/>
            <person name="Bloom T."/>
            <person name="Blye J."/>
            <person name="Boguslavskiy L."/>
            <person name="Bonnet C."/>
            <person name="Boukhgalter B."/>
            <person name="Bourzgui I."/>
            <person name="Brown A."/>
            <person name="Cahill P."/>
            <person name="Channer S."/>
            <person name="Cheshatsang Y."/>
            <person name="Chuda L."/>
            <person name="Citroen M."/>
            <person name="Collymore A."/>
            <person name="Cooke P."/>
            <person name="Costello M."/>
            <person name="D'Aco K."/>
            <person name="Daza R."/>
            <person name="De Haan G."/>
            <person name="DeGray S."/>
            <person name="DeMaso C."/>
            <person name="Dhargay N."/>
            <person name="Dooley K."/>
            <person name="Dooley E."/>
            <person name="Doricent M."/>
            <person name="Dorje P."/>
            <person name="Dorjee K."/>
            <person name="Dupes A."/>
            <person name="Elong R."/>
            <person name="Falk J."/>
            <person name="Farina A."/>
            <person name="Faro S."/>
            <person name="Ferguson D."/>
            <person name="Fisher S."/>
            <person name="Foley C.D."/>
            <person name="Franke A."/>
            <person name="Friedrich D."/>
            <person name="Gadbois L."/>
            <person name="Gearin G."/>
            <person name="Gearin C.R."/>
            <person name="Giannoukos G."/>
            <person name="Goode T."/>
            <person name="Graham J."/>
            <person name="Grandbois E."/>
            <person name="Grewal S."/>
            <person name="Gyaltsen K."/>
            <person name="Hafez N."/>
            <person name="Hagos B."/>
            <person name="Hall J."/>
            <person name="Henson C."/>
            <person name="Hollinger A."/>
            <person name="Honan T."/>
            <person name="Huard M.D."/>
            <person name="Hughes L."/>
            <person name="Hurhula B."/>
            <person name="Husby M.E."/>
            <person name="Kamat A."/>
            <person name="Kanga B."/>
            <person name="Kashin S."/>
            <person name="Khazanovich D."/>
            <person name="Kisner P."/>
            <person name="Lance K."/>
            <person name="Lara M."/>
            <person name="Lee W."/>
            <person name="Lennon N."/>
            <person name="Letendre F."/>
            <person name="LeVine R."/>
            <person name="Lipovsky A."/>
            <person name="Liu X."/>
            <person name="Liu J."/>
            <person name="Liu S."/>
            <person name="Lokyitsang T."/>
            <person name="Lokyitsang Y."/>
            <person name="Lubonja R."/>
            <person name="Lui A."/>
            <person name="MacDonald P."/>
            <person name="Magnisalis V."/>
            <person name="Maru K."/>
            <person name="Matthews C."/>
            <person name="McCusker W."/>
            <person name="McDonough S."/>
            <person name="Mehta T."/>
            <person name="Meldrim J."/>
            <person name="Meneus L."/>
            <person name="Mihai O."/>
            <person name="Mihalev A."/>
            <person name="Mihova T."/>
            <person name="Mittelman R."/>
            <person name="Mlenga V."/>
            <person name="Montmayeur A."/>
            <person name="Mulrain L."/>
            <person name="Navidi A."/>
            <person name="Naylor J."/>
            <person name="Negash T."/>
            <person name="Nguyen T."/>
            <person name="Nguyen N."/>
            <person name="Nicol R."/>
            <person name="Norbu C."/>
            <person name="Norbu N."/>
            <person name="Novod N."/>
            <person name="O'Neill B."/>
            <person name="Osman S."/>
            <person name="Markiewicz E."/>
            <person name="Oyono O.L."/>
            <person name="Patti C."/>
            <person name="Phunkhang P."/>
            <person name="Pierre F."/>
            <person name="Priest M."/>
            <person name="Raghuraman S."/>
            <person name="Rege F."/>
            <person name="Reyes R."/>
            <person name="Rise C."/>
            <person name="Rogov P."/>
            <person name="Ross K."/>
            <person name="Ryan E."/>
            <person name="Settipalli S."/>
            <person name="Shea T."/>
            <person name="Sherpa N."/>
            <person name="Shi L."/>
            <person name="Shih D."/>
            <person name="Sparrow T."/>
            <person name="Spaulding J."/>
            <person name="Stalker J."/>
            <person name="Stange-Thomann N."/>
            <person name="Stavropoulos S."/>
            <person name="Stone C."/>
            <person name="Strader C."/>
            <person name="Tesfaye S."/>
            <person name="Thomson T."/>
            <person name="Thoulutsang Y."/>
            <person name="Thoulutsang D."/>
            <person name="Topham K."/>
            <person name="Topping I."/>
            <person name="Tsamla T."/>
            <person name="Vassiliev H."/>
            <person name="Vo A."/>
            <person name="Wangchuk T."/>
            <person name="Wangdi T."/>
            <person name="Weiand M."/>
            <person name="Wilkinson J."/>
            <person name="Wilson A."/>
            <person name="Yadav S."/>
            <person name="Young G."/>
            <person name="Yu Q."/>
            <person name="Zembek L."/>
            <person name="Zhong D."/>
            <person name="Zimmer A."/>
            <person name="Zwirko Z."/>
            <person name="Jaffe D.B."/>
            <person name="Alvarez P."/>
            <person name="Brockman W."/>
            <person name="Butler J."/>
            <person name="Chin C."/>
            <person name="Gnerre S."/>
            <person name="Grabherr M."/>
            <person name="Kleber M."/>
            <person name="Mauceli E."/>
            <person name="MacCallum I."/>
        </authorList>
    </citation>
    <scope>NUCLEOTIDE SEQUENCE [LARGE SCALE GENOMIC DNA]</scope>
    <source>
        <strain evidence="4">Tucson 15287-2541.00</strain>
    </source>
</reference>
<dbReference type="SMART" id="SM00409">
    <property type="entry name" value="IG"/>
    <property type="match status" value="2"/>
</dbReference>
<dbReference type="SUPFAM" id="SSF48726">
    <property type="entry name" value="Immunoglobulin"/>
    <property type="match status" value="2"/>
</dbReference>
<dbReference type="HOGENOM" id="CLU_026322_0_0_1"/>
<dbReference type="PhylomeDB" id="B4JLK1"/>
<feature type="domain" description="Ig-like" evidence="2">
    <location>
        <begin position="312"/>
        <end position="441"/>
    </location>
</feature>